<dbReference type="InterPro" id="IPR016072">
    <property type="entry name" value="Skp1_comp_dimer"/>
</dbReference>
<comment type="pathway">
    <text evidence="3">Protein modification; protein ubiquitination.</text>
</comment>
<name>A0A6B2LLW6_9EUKA</name>
<dbReference type="InterPro" id="IPR016897">
    <property type="entry name" value="SKP1"/>
</dbReference>
<protein>
    <recommendedName>
        <fullName evidence="7">SKP1 component dimerisation domain-containing protein</fullName>
    </recommendedName>
</protein>
<evidence type="ECO:0000256" key="1">
    <source>
        <dbReference type="ARBA" id="ARBA00009993"/>
    </source>
</evidence>
<dbReference type="GO" id="GO:0016567">
    <property type="term" value="P:protein ubiquitination"/>
    <property type="evidence" value="ECO:0007669"/>
    <property type="project" value="UniProtKB-UniPathway"/>
</dbReference>
<dbReference type="SUPFAM" id="SSF81382">
    <property type="entry name" value="Skp1 dimerisation domain-like"/>
    <property type="match status" value="1"/>
</dbReference>
<organism evidence="6">
    <name type="scientific">Arcella intermedia</name>
    <dbReference type="NCBI Taxonomy" id="1963864"/>
    <lineage>
        <taxon>Eukaryota</taxon>
        <taxon>Amoebozoa</taxon>
        <taxon>Tubulinea</taxon>
        <taxon>Elardia</taxon>
        <taxon>Arcellinida</taxon>
        <taxon>Sphaerothecina</taxon>
        <taxon>Arcellidae</taxon>
        <taxon>Arcella</taxon>
    </lineage>
</organism>
<dbReference type="PIRSF" id="PIRSF028729">
    <property type="entry name" value="E3_ubiquit_lig_SCF_Skp"/>
    <property type="match status" value="1"/>
</dbReference>
<evidence type="ECO:0000256" key="3">
    <source>
        <dbReference type="PIRNR" id="PIRNR028729"/>
    </source>
</evidence>
<dbReference type="InterPro" id="IPR011333">
    <property type="entry name" value="SKP1/BTB/POZ_sf"/>
</dbReference>
<comment type="similarity">
    <text evidence="1 3">Belongs to the SKP1 family.</text>
</comment>
<dbReference type="InterPro" id="IPR016073">
    <property type="entry name" value="Skp1_comp_POZ"/>
</dbReference>
<dbReference type="Gene3D" id="3.30.710.10">
    <property type="entry name" value="Potassium Channel Kv1.1, Chain A"/>
    <property type="match status" value="1"/>
</dbReference>
<keyword evidence="2 3" id="KW-0833">Ubl conjugation pathway</keyword>
<dbReference type="SUPFAM" id="SSF54695">
    <property type="entry name" value="POZ domain"/>
    <property type="match status" value="1"/>
</dbReference>
<dbReference type="EMBL" id="GIBP01009094">
    <property type="protein sequence ID" value="NDV38063.1"/>
    <property type="molecule type" value="Transcribed_RNA"/>
</dbReference>
<evidence type="ECO:0000313" key="6">
    <source>
        <dbReference type="EMBL" id="NDV38063.1"/>
    </source>
</evidence>
<accession>A0A6B2LLW6</accession>
<evidence type="ECO:0008006" key="7">
    <source>
        <dbReference type="Google" id="ProtNLM"/>
    </source>
</evidence>
<evidence type="ECO:0000259" key="5">
    <source>
        <dbReference type="Pfam" id="PF03931"/>
    </source>
</evidence>
<dbReference type="PANTHER" id="PTHR11165">
    <property type="entry name" value="SKP1"/>
    <property type="match status" value="1"/>
</dbReference>
<proteinExistence type="inferred from homology"/>
<evidence type="ECO:0000259" key="4">
    <source>
        <dbReference type="Pfam" id="PF01466"/>
    </source>
</evidence>
<reference evidence="6" key="1">
    <citation type="journal article" date="2020" name="J. Eukaryot. Microbiol.">
        <title>De novo Sequencing, Assembly and Annotation of the Transcriptome for the Free-Living Testate Amoeba Arcella intermedia.</title>
        <authorList>
            <person name="Ribeiro G.M."/>
            <person name="Porfirio-Sousa A.L."/>
            <person name="Maurer-Alcala X.X."/>
            <person name="Katz L.A."/>
            <person name="Lahr D.J.G."/>
        </authorList>
    </citation>
    <scope>NUCLEOTIDE SEQUENCE</scope>
</reference>
<dbReference type="AlphaFoldDB" id="A0A6B2LLW6"/>
<dbReference type="GO" id="GO:0006511">
    <property type="term" value="P:ubiquitin-dependent protein catabolic process"/>
    <property type="evidence" value="ECO:0007669"/>
    <property type="project" value="InterPro"/>
</dbReference>
<dbReference type="SMART" id="SM00512">
    <property type="entry name" value="Skp1"/>
    <property type="match status" value="1"/>
</dbReference>
<evidence type="ECO:0000256" key="2">
    <source>
        <dbReference type="ARBA" id="ARBA00022786"/>
    </source>
</evidence>
<feature type="domain" description="SKP1 component dimerisation" evidence="4">
    <location>
        <begin position="117"/>
        <end position="161"/>
    </location>
</feature>
<dbReference type="InterPro" id="IPR001232">
    <property type="entry name" value="SKP1-like"/>
</dbReference>
<dbReference type="UniPathway" id="UPA00143"/>
<dbReference type="Pfam" id="PF03931">
    <property type="entry name" value="Skp1_POZ"/>
    <property type="match status" value="1"/>
</dbReference>
<feature type="domain" description="SKP1 component POZ" evidence="5">
    <location>
        <begin position="2"/>
        <end position="57"/>
    </location>
</feature>
<dbReference type="Pfam" id="PF01466">
    <property type="entry name" value="Skp1"/>
    <property type="match status" value="1"/>
</dbReference>
<sequence>MLSSDEKLVSMSLQAARMSKTISNLLEDVGLTVESVPLYNTSQHVLQKVKVYCDHHSEAHPAPAQPQPPKDKLEAITTMDSWDLKYLDDINAEANQEFPFSHVLELLQAANYLDIPSLLDLVSNYVAKHCLGKDVDQVRRMFNMQEPFSPQEIEAVNQEIEQRAQLI</sequence>
<dbReference type="InterPro" id="IPR036296">
    <property type="entry name" value="SKP1-like_dim_sf"/>
</dbReference>